<gene>
    <name evidence="13" type="ORF">GSLYS_00013147001</name>
</gene>
<dbReference type="Proteomes" id="UP001497497">
    <property type="component" value="Unassembled WGS sequence"/>
</dbReference>
<comment type="caution">
    <text evidence="13">The sequence shown here is derived from an EMBL/GenBank/DDBJ whole genome shotgun (WGS) entry which is preliminary data.</text>
</comment>
<keyword evidence="8 9" id="KW-0807">Transducer</keyword>
<evidence type="ECO:0000259" key="12">
    <source>
        <dbReference type="PROSITE" id="PS50262"/>
    </source>
</evidence>
<evidence type="ECO:0000256" key="7">
    <source>
        <dbReference type="ARBA" id="ARBA00023170"/>
    </source>
</evidence>
<dbReference type="GO" id="GO:0008528">
    <property type="term" value="F:G protein-coupled peptide receptor activity"/>
    <property type="evidence" value="ECO:0007669"/>
    <property type="project" value="TreeGrafter"/>
</dbReference>
<evidence type="ECO:0000256" key="2">
    <source>
        <dbReference type="ARBA" id="ARBA00022475"/>
    </source>
</evidence>
<protein>
    <recommendedName>
        <fullName evidence="12">G-protein coupled receptors family 1 profile domain-containing protein</fullName>
    </recommendedName>
</protein>
<dbReference type="GO" id="GO:0005886">
    <property type="term" value="C:plasma membrane"/>
    <property type="evidence" value="ECO:0007669"/>
    <property type="project" value="UniProtKB-SubCell"/>
</dbReference>
<evidence type="ECO:0000256" key="3">
    <source>
        <dbReference type="ARBA" id="ARBA00022692"/>
    </source>
</evidence>
<name>A0AAV2I015_LYMST</name>
<organism evidence="13 14">
    <name type="scientific">Lymnaea stagnalis</name>
    <name type="common">Great pond snail</name>
    <name type="synonym">Helix stagnalis</name>
    <dbReference type="NCBI Taxonomy" id="6523"/>
    <lineage>
        <taxon>Eukaryota</taxon>
        <taxon>Metazoa</taxon>
        <taxon>Spiralia</taxon>
        <taxon>Lophotrochozoa</taxon>
        <taxon>Mollusca</taxon>
        <taxon>Gastropoda</taxon>
        <taxon>Heterobranchia</taxon>
        <taxon>Euthyneura</taxon>
        <taxon>Panpulmonata</taxon>
        <taxon>Hygrophila</taxon>
        <taxon>Lymnaeoidea</taxon>
        <taxon>Lymnaeidae</taxon>
        <taxon>Lymnaea</taxon>
    </lineage>
</organism>
<keyword evidence="7 9" id="KW-0675">Receptor</keyword>
<evidence type="ECO:0000256" key="4">
    <source>
        <dbReference type="ARBA" id="ARBA00022989"/>
    </source>
</evidence>
<comment type="similarity">
    <text evidence="9">Belongs to the G-protein coupled receptor 1 family.</text>
</comment>
<dbReference type="SUPFAM" id="SSF81321">
    <property type="entry name" value="Family A G protein-coupled receptor-like"/>
    <property type="match status" value="1"/>
</dbReference>
<proteinExistence type="inferred from homology"/>
<feature type="transmembrane region" description="Helical" evidence="11">
    <location>
        <begin position="393"/>
        <end position="414"/>
    </location>
</feature>
<feature type="compositionally biased region" description="Basic and acidic residues" evidence="10">
    <location>
        <begin position="364"/>
        <end position="375"/>
    </location>
</feature>
<evidence type="ECO:0000256" key="5">
    <source>
        <dbReference type="ARBA" id="ARBA00023040"/>
    </source>
</evidence>
<keyword evidence="5 9" id="KW-0297">G-protein coupled receptor</keyword>
<dbReference type="PANTHER" id="PTHR24230:SF158">
    <property type="entry name" value="G-PROTEIN COUPLED RECEPTORS FAMILY 1 PROFILE DOMAIN-CONTAINING PROTEIN"/>
    <property type="match status" value="1"/>
</dbReference>
<accession>A0AAV2I015</accession>
<evidence type="ECO:0000256" key="1">
    <source>
        <dbReference type="ARBA" id="ARBA00004651"/>
    </source>
</evidence>
<evidence type="ECO:0000256" key="10">
    <source>
        <dbReference type="SAM" id="MobiDB-lite"/>
    </source>
</evidence>
<keyword evidence="2" id="KW-1003">Cell membrane</keyword>
<feature type="transmembrane region" description="Helical" evidence="11">
    <location>
        <begin position="91"/>
        <end position="115"/>
    </location>
</feature>
<feature type="region of interest" description="Disordered" evidence="10">
    <location>
        <begin position="350"/>
        <end position="383"/>
    </location>
</feature>
<evidence type="ECO:0000256" key="11">
    <source>
        <dbReference type="SAM" id="Phobius"/>
    </source>
</evidence>
<sequence length="472" mass="51507">RLIIAFSTLASSLTLAAIAIDRFRKVCKPTKAQVSLHVAKLSLMPILAGALLFSWPSPVLYGISTVDSGIPGFPGKDCTFSDEFKDTKLPAIYNSALFFGFGLQVFVMVLLYSLILRDLKRHSRFLERWKKNEIPISGTATRNSRKGQGLWMTGSKRGATNLKVEKDNEASIKKIDHDISFCQHTITAEKRDAIDRSEKATSKTETRTEDILSSFPNIDPDEALDVSNDHLTAGTFNNNNGGLPCSLSTDLEDTGGFFNNNNGGLPCSLLTHLEDTGGFSRLSCQDAGAGAQCEDFSQRSSSEISRFGSCDMAVLQVASTPPDADASVPRLFTDDSALQTAARLTLGTTSDLQKPARIPTPEPDGEKTRGSEKVSKATSANTSPRNIASKTTLIAFWITLVFILSYLPHLSLQVAKLVHTIDDGKGSLLVFNNIIVRSFFINSVANPFIYGVLNVKFRNEVKIILKRLACRD</sequence>
<evidence type="ECO:0000256" key="6">
    <source>
        <dbReference type="ARBA" id="ARBA00023136"/>
    </source>
</evidence>
<feature type="transmembrane region" description="Helical" evidence="11">
    <location>
        <begin position="434"/>
        <end position="453"/>
    </location>
</feature>
<evidence type="ECO:0000256" key="9">
    <source>
        <dbReference type="RuleBase" id="RU000688"/>
    </source>
</evidence>
<dbReference type="InterPro" id="IPR000276">
    <property type="entry name" value="GPCR_Rhodpsn"/>
</dbReference>
<dbReference type="EMBL" id="CAXITT010000337">
    <property type="protein sequence ID" value="CAL1539328.1"/>
    <property type="molecule type" value="Genomic_DNA"/>
</dbReference>
<dbReference type="Gene3D" id="1.20.1070.10">
    <property type="entry name" value="Rhodopsin 7-helix transmembrane proteins"/>
    <property type="match status" value="2"/>
</dbReference>
<evidence type="ECO:0000256" key="8">
    <source>
        <dbReference type="ARBA" id="ARBA00023224"/>
    </source>
</evidence>
<dbReference type="GO" id="GO:0007218">
    <property type="term" value="P:neuropeptide signaling pathway"/>
    <property type="evidence" value="ECO:0007669"/>
    <property type="project" value="TreeGrafter"/>
</dbReference>
<keyword evidence="6 11" id="KW-0472">Membrane</keyword>
<evidence type="ECO:0000313" key="14">
    <source>
        <dbReference type="Proteomes" id="UP001497497"/>
    </source>
</evidence>
<dbReference type="PROSITE" id="PS00237">
    <property type="entry name" value="G_PROTEIN_RECEP_F1_1"/>
    <property type="match status" value="1"/>
</dbReference>
<dbReference type="AlphaFoldDB" id="A0AAV2I015"/>
<dbReference type="InterPro" id="IPR017452">
    <property type="entry name" value="GPCR_Rhodpsn_7TM"/>
</dbReference>
<evidence type="ECO:0000313" key="13">
    <source>
        <dbReference type="EMBL" id="CAL1539328.1"/>
    </source>
</evidence>
<feature type="non-terminal residue" evidence="13">
    <location>
        <position position="1"/>
    </location>
</feature>
<comment type="subcellular location">
    <subcellularLocation>
        <location evidence="1">Cell membrane</location>
        <topology evidence="1">Multi-pass membrane protein</topology>
    </subcellularLocation>
</comment>
<dbReference type="PROSITE" id="PS50262">
    <property type="entry name" value="G_PROTEIN_RECEP_F1_2"/>
    <property type="match status" value="1"/>
</dbReference>
<dbReference type="Pfam" id="PF00001">
    <property type="entry name" value="7tm_1"/>
    <property type="match status" value="1"/>
</dbReference>
<keyword evidence="3 9" id="KW-0812">Transmembrane</keyword>
<feature type="domain" description="G-protein coupled receptors family 1 profile" evidence="12">
    <location>
        <begin position="1"/>
        <end position="450"/>
    </location>
</feature>
<reference evidence="13 14" key="1">
    <citation type="submission" date="2024-04" db="EMBL/GenBank/DDBJ databases">
        <authorList>
            <consortium name="Genoscope - CEA"/>
            <person name="William W."/>
        </authorList>
    </citation>
    <scope>NUCLEOTIDE SEQUENCE [LARGE SCALE GENOMIC DNA]</scope>
</reference>
<keyword evidence="14" id="KW-1185">Reference proteome</keyword>
<dbReference type="PRINTS" id="PR00237">
    <property type="entry name" value="GPCRRHODOPSN"/>
</dbReference>
<keyword evidence="4 11" id="KW-1133">Transmembrane helix</keyword>
<dbReference type="PANTHER" id="PTHR24230">
    <property type="entry name" value="G-PROTEIN COUPLED RECEPTOR"/>
    <property type="match status" value="1"/>
</dbReference>
<dbReference type="CDD" id="cd00637">
    <property type="entry name" value="7tm_classA_rhodopsin-like"/>
    <property type="match status" value="2"/>
</dbReference>